<feature type="domain" description="Kazal-like" evidence="7">
    <location>
        <begin position="128"/>
        <end position="182"/>
    </location>
</feature>
<evidence type="ECO:0000256" key="2">
    <source>
        <dbReference type="ARBA" id="ARBA00022737"/>
    </source>
</evidence>
<evidence type="ECO:0000256" key="3">
    <source>
        <dbReference type="ARBA" id="ARBA00023157"/>
    </source>
</evidence>
<feature type="signal peptide" evidence="5">
    <location>
        <begin position="1"/>
        <end position="21"/>
    </location>
</feature>
<organism evidence="8 9">
    <name type="scientific">Stichopus japonicus</name>
    <name type="common">Sea cucumber</name>
    <dbReference type="NCBI Taxonomy" id="307972"/>
    <lineage>
        <taxon>Eukaryota</taxon>
        <taxon>Metazoa</taxon>
        <taxon>Echinodermata</taxon>
        <taxon>Eleutherozoa</taxon>
        <taxon>Echinozoa</taxon>
        <taxon>Holothuroidea</taxon>
        <taxon>Aspidochirotacea</taxon>
        <taxon>Aspidochirotida</taxon>
        <taxon>Stichopodidae</taxon>
        <taxon>Apostichopus</taxon>
    </lineage>
</organism>
<dbReference type="SMART" id="SM00280">
    <property type="entry name" value="KAZAL"/>
    <property type="match status" value="4"/>
</dbReference>
<gene>
    <name evidence="8" type="ORF">BSL78_28885</name>
</gene>
<keyword evidence="5" id="KW-0732">Signal</keyword>
<sequence>MDQKLLLLVFLALSVVPYVEAIPPPSVCLDCRLVRLACTDELRNQRCLSCRSNEVCCENCCGGQTCVPLEDQDDSDDDDSTTCDYECGQNGKPICGSDGVTYGNGCEIRRAICANPDLTIAHKGECVPDGDDRCNEPRTCTKEYFPICGSDGRTYSNKCLFDLAKLCDDSTLTIDHYSTCDDDRCREPRICTLEYFPICGSDGTTYSNKCIFDQAQVCDNPSLTIDHYSTCDDQLCKSRICTLQFDPVCGSDGEIYSNSCFFNLARRCDDPFLTIAEFSVCEDLPEECLDCKLVDVFCADVIRSQTCDCKPDQVCCDECCGGKSCKSVGAILRDFILKSKLQNEMFPRKLIAEDVDLFVYPVSHESLDCPVGSEIVIPDGSCCGECSPVKDPCRDVECPQIKCAPGYTTVFEGDDCCPTCGLDCSTTACIQVICPEGSETYQPKDNCCPQCRPTTVCQLPLEVGPCEALFQRWGFGDGECVQFTYGGCLGNGNNFLSQADCEAACDSNPCENIVCDIPLCLVGYTVDVGGPGCCPTCKLDCSTVLCAIPDCPIPAVREDECCPVCDNVIDVCPDGSVIIACKAAPCHVTTCSAYPEAECVNNYCGGCFADWYVDGQLVDCDGGCTDTIFNCFVRPCQFATCAAHPEATCEDNYCGGCFADWFIGDKKVDCDIPICELPVEPGPCRGAFQRWRFNPKSGVCEEFTYGGCLGNANNFETESDCTDECGCITAHCFVRPCQFATCAAYPEATCVDNYCGGCFTDWFIGDTEVDCDIPTCELTIEIGQCKAAIQRWGFNPESGVCEEFSYGGCLGNANNFDTESDCTDECGIDCRLVRCALPDCPVGYETFIPDGECCPDCRPIGIDCSLVRCAFPDCLVGYETYTPDGACCPDCRPI</sequence>
<evidence type="ECO:0000259" key="7">
    <source>
        <dbReference type="PROSITE" id="PS51465"/>
    </source>
</evidence>
<feature type="domain" description="BPTI/Kunitz inhibitor" evidence="6">
    <location>
        <begin position="675"/>
        <end position="725"/>
    </location>
</feature>
<evidence type="ECO:0000256" key="1">
    <source>
        <dbReference type="ARBA" id="ARBA00022690"/>
    </source>
</evidence>
<keyword evidence="9" id="KW-1185">Reference proteome</keyword>
<evidence type="ECO:0000313" key="8">
    <source>
        <dbReference type="EMBL" id="PIK34290.1"/>
    </source>
</evidence>
<dbReference type="SMART" id="SM00131">
    <property type="entry name" value="KU"/>
    <property type="match status" value="3"/>
</dbReference>
<dbReference type="Proteomes" id="UP000230750">
    <property type="component" value="Unassembled WGS sequence"/>
</dbReference>
<feature type="non-terminal residue" evidence="8">
    <location>
        <position position="894"/>
    </location>
</feature>
<dbReference type="OrthoDB" id="126772at2759"/>
<dbReference type="Pfam" id="PF07648">
    <property type="entry name" value="Kazal_2"/>
    <property type="match status" value="1"/>
</dbReference>
<dbReference type="Gene3D" id="3.30.60.30">
    <property type="match status" value="4"/>
</dbReference>
<dbReference type="Pfam" id="PF00050">
    <property type="entry name" value="Kazal_1"/>
    <property type="match status" value="3"/>
</dbReference>
<dbReference type="CDD" id="cd00109">
    <property type="entry name" value="Kunitz-type"/>
    <property type="match status" value="2"/>
</dbReference>
<comment type="caution">
    <text evidence="8">The sequence shown here is derived from an EMBL/GenBank/DDBJ whole genome shotgun (WGS) entry which is preliminary data.</text>
</comment>
<feature type="domain" description="Kazal-like" evidence="7">
    <location>
        <begin position="183"/>
        <end position="233"/>
    </location>
</feature>
<dbReference type="PANTHER" id="PTHR46676:SF1">
    <property type="entry name" value="PROTEIN AMBP"/>
    <property type="match status" value="1"/>
</dbReference>
<dbReference type="InterPro" id="IPR036880">
    <property type="entry name" value="Kunitz_BPTI_sf"/>
</dbReference>
<dbReference type="SUPFAM" id="SSF57362">
    <property type="entry name" value="BPTI-like"/>
    <property type="match status" value="3"/>
</dbReference>
<keyword evidence="2" id="KW-0677">Repeat</keyword>
<dbReference type="EMBL" id="MRZV01002223">
    <property type="protein sequence ID" value="PIK34290.1"/>
    <property type="molecule type" value="Genomic_DNA"/>
</dbReference>
<protein>
    <submittedName>
        <fullName evidence="8">Secreted protein</fullName>
    </submittedName>
</protein>
<dbReference type="SUPFAM" id="SSF100895">
    <property type="entry name" value="Kazal-type serine protease inhibitors"/>
    <property type="match status" value="4"/>
</dbReference>
<dbReference type="InterPro" id="IPR029856">
    <property type="entry name" value="AMBP"/>
</dbReference>
<feature type="domain" description="BPTI/Kunitz inhibitor" evidence="6">
    <location>
        <begin position="457"/>
        <end position="505"/>
    </location>
</feature>
<keyword evidence="3" id="KW-1015">Disulfide bond</keyword>
<dbReference type="PROSITE" id="PS51465">
    <property type="entry name" value="KAZAL_2"/>
    <property type="match status" value="4"/>
</dbReference>
<dbReference type="InterPro" id="IPR002223">
    <property type="entry name" value="Kunitz_BPTI"/>
</dbReference>
<dbReference type="InterPro" id="IPR002350">
    <property type="entry name" value="Kazal_dom"/>
</dbReference>
<proteinExistence type="predicted"/>
<dbReference type="FunFam" id="4.10.410.10:FF:000020">
    <property type="entry name" value="Collagen, type VI, alpha 3"/>
    <property type="match status" value="1"/>
</dbReference>
<feature type="chain" id="PRO_5013546666" evidence="5">
    <location>
        <begin position="22"/>
        <end position="894"/>
    </location>
</feature>
<feature type="domain" description="Kazal-like" evidence="7">
    <location>
        <begin position="77"/>
        <end position="127"/>
    </location>
</feature>
<dbReference type="Pfam" id="PF00014">
    <property type="entry name" value="Kunitz_BPTI"/>
    <property type="match status" value="3"/>
</dbReference>
<dbReference type="PROSITE" id="PS50279">
    <property type="entry name" value="BPTI_KUNITZ_2"/>
    <property type="match status" value="3"/>
</dbReference>
<dbReference type="Gene3D" id="4.10.410.10">
    <property type="entry name" value="Pancreatic trypsin inhibitor Kunitz domain"/>
    <property type="match status" value="3"/>
</dbReference>
<keyword evidence="4" id="KW-0325">Glycoprotein</keyword>
<dbReference type="InterPro" id="IPR036058">
    <property type="entry name" value="Kazal_dom_sf"/>
</dbReference>
<evidence type="ECO:0000313" key="9">
    <source>
        <dbReference type="Proteomes" id="UP000230750"/>
    </source>
</evidence>
<evidence type="ECO:0000256" key="5">
    <source>
        <dbReference type="SAM" id="SignalP"/>
    </source>
</evidence>
<name>A0A2G8JEW3_STIJA</name>
<dbReference type="CDD" id="cd00104">
    <property type="entry name" value="KAZAL_FS"/>
    <property type="match status" value="4"/>
</dbReference>
<dbReference type="PRINTS" id="PR00759">
    <property type="entry name" value="BASICPTASE"/>
</dbReference>
<dbReference type="AlphaFoldDB" id="A0A2G8JEW3"/>
<keyword evidence="1" id="KW-0646">Protease inhibitor</keyword>
<feature type="domain" description="Kazal-like" evidence="7">
    <location>
        <begin position="235"/>
        <end position="283"/>
    </location>
</feature>
<reference evidence="8 9" key="1">
    <citation type="journal article" date="2017" name="PLoS Biol.">
        <title>The sea cucumber genome provides insights into morphological evolution and visceral regeneration.</title>
        <authorList>
            <person name="Zhang X."/>
            <person name="Sun L."/>
            <person name="Yuan J."/>
            <person name="Sun Y."/>
            <person name="Gao Y."/>
            <person name="Zhang L."/>
            <person name="Li S."/>
            <person name="Dai H."/>
            <person name="Hamel J.F."/>
            <person name="Liu C."/>
            <person name="Yu Y."/>
            <person name="Liu S."/>
            <person name="Lin W."/>
            <person name="Guo K."/>
            <person name="Jin S."/>
            <person name="Xu P."/>
            <person name="Storey K.B."/>
            <person name="Huan P."/>
            <person name="Zhang T."/>
            <person name="Zhou Y."/>
            <person name="Zhang J."/>
            <person name="Lin C."/>
            <person name="Li X."/>
            <person name="Xing L."/>
            <person name="Huo D."/>
            <person name="Sun M."/>
            <person name="Wang L."/>
            <person name="Mercier A."/>
            <person name="Li F."/>
            <person name="Yang H."/>
            <person name="Xiang J."/>
        </authorList>
    </citation>
    <scope>NUCLEOTIDE SEQUENCE [LARGE SCALE GENOMIC DNA]</scope>
    <source>
        <strain evidence="8">Shaxun</strain>
        <tissue evidence="8">Muscle</tissue>
    </source>
</reference>
<dbReference type="PANTHER" id="PTHR46676">
    <property type="entry name" value="PROTEIN AMBP"/>
    <property type="match status" value="1"/>
</dbReference>
<feature type="domain" description="BPTI/Kunitz inhibitor" evidence="6">
    <location>
        <begin position="776"/>
        <end position="826"/>
    </location>
</feature>
<dbReference type="InterPro" id="IPR020901">
    <property type="entry name" value="Prtase_inh_Kunz-CS"/>
</dbReference>
<accession>A0A2G8JEW3</accession>
<evidence type="ECO:0000259" key="6">
    <source>
        <dbReference type="PROSITE" id="PS50279"/>
    </source>
</evidence>
<dbReference type="GO" id="GO:0004867">
    <property type="term" value="F:serine-type endopeptidase inhibitor activity"/>
    <property type="evidence" value="ECO:0007669"/>
    <property type="project" value="InterPro"/>
</dbReference>
<evidence type="ECO:0000256" key="4">
    <source>
        <dbReference type="ARBA" id="ARBA00023180"/>
    </source>
</evidence>
<dbReference type="PROSITE" id="PS00280">
    <property type="entry name" value="BPTI_KUNITZ_1"/>
    <property type="match status" value="3"/>
</dbReference>